<proteinExistence type="predicted"/>
<dbReference type="HOGENOM" id="CLU_3129915_0_0_1"/>
<protein>
    <submittedName>
        <fullName evidence="1">Uncharacterized protein</fullName>
    </submittedName>
</protein>
<feature type="non-terminal residue" evidence="1">
    <location>
        <position position="1"/>
    </location>
</feature>
<reference evidence="1 2" key="1">
    <citation type="submission" date="2014-04" db="EMBL/GenBank/DDBJ databases">
        <authorList>
            <consortium name="DOE Joint Genome Institute"/>
            <person name="Kuo A."/>
            <person name="Kohler A."/>
            <person name="Costa M.D."/>
            <person name="Nagy L.G."/>
            <person name="Floudas D."/>
            <person name="Copeland A."/>
            <person name="Barry K.W."/>
            <person name="Cichocki N."/>
            <person name="Veneault-Fourrey C."/>
            <person name="LaButti K."/>
            <person name="Lindquist E.A."/>
            <person name="Lipzen A."/>
            <person name="Lundell T."/>
            <person name="Morin E."/>
            <person name="Murat C."/>
            <person name="Sun H."/>
            <person name="Tunlid A."/>
            <person name="Henrissat B."/>
            <person name="Grigoriev I.V."/>
            <person name="Hibbett D.S."/>
            <person name="Martin F."/>
            <person name="Nordberg H.P."/>
            <person name="Cantor M.N."/>
            <person name="Hua S.X."/>
        </authorList>
    </citation>
    <scope>NUCLEOTIDE SEQUENCE [LARGE SCALE GENOMIC DNA]</scope>
    <source>
        <strain evidence="1 2">Marx 270</strain>
    </source>
</reference>
<reference evidence="2" key="2">
    <citation type="submission" date="2015-01" db="EMBL/GenBank/DDBJ databases">
        <title>Evolutionary Origins and Diversification of the Mycorrhizal Mutualists.</title>
        <authorList>
            <consortium name="DOE Joint Genome Institute"/>
            <consortium name="Mycorrhizal Genomics Consortium"/>
            <person name="Kohler A."/>
            <person name="Kuo A."/>
            <person name="Nagy L.G."/>
            <person name="Floudas D."/>
            <person name="Copeland A."/>
            <person name="Barry K.W."/>
            <person name="Cichocki N."/>
            <person name="Veneault-Fourrey C."/>
            <person name="LaButti K."/>
            <person name="Lindquist E.A."/>
            <person name="Lipzen A."/>
            <person name="Lundell T."/>
            <person name="Morin E."/>
            <person name="Murat C."/>
            <person name="Riley R."/>
            <person name="Ohm R."/>
            <person name="Sun H."/>
            <person name="Tunlid A."/>
            <person name="Henrissat B."/>
            <person name="Grigoriev I.V."/>
            <person name="Hibbett D.S."/>
            <person name="Martin F."/>
        </authorList>
    </citation>
    <scope>NUCLEOTIDE SEQUENCE [LARGE SCALE GENOMIC DNA]</scope>
    <source>
        <strain evidence="2">Marx 270</strain>
    </source>
</reference>
<gene>
    <name evidence="1" type="ORF">M404DRAFT_152461</name>
</gene>
<dbReference type="AlphaFoldDB" id="A0A0C3NHM4"/>
<dbReference type="InParanoid" id="A0A0C3NHM4"/>
<keyword evidence="2" id="KW-1185">Reference proteome</keyword>
<sequence>WNMACREAYYEAMCLWKGESNLTKQEQRWMWWAKPKLGKLESQALKPGPV</sequence>
<accession>A0A0C3NHM4</accession>
<organism evidence="1 2">
    <name type="scientific">Pisolithus tinctorius Marx 270</name>
    <dbReference type="NCBI Taxonomy" id="870435"/>
    <lineage>
        <taxon>Eukaryota</taxon>
        <taxon>Fungi</taxon>
        <taxon>Dikarya</taxon>
        <taxon>Basidiomycota</taxon>
        <taxon>Agaricomycotina</taxon>
        <taxon>Agaricomycetes</taxon>
        <taxon>Agaricomycetidae</taxon>
        <taxon>Boletales</taxon>
        <taxon>Sclerodermatineae</taxon>
        <taxon>Pisolithaceae</taxon>
        <taxon>Pisolithus</taxon>
    </lineage>
</organism>
<name>A0A0C3NHM4_PISTI</name>
<dbReference type="OrthoDB" id="2668279at2759"/>
<evidence type="ECO:0000313" key="1">
    <source>
        <dbReference type="EMBL" id="KIO00525.1"/>
    </source>
</evidence>
<evidence type="ECO:0000313" key="2">
    <source>
        <dbReference type="Proteomes" id="UP000054217"/>
    </source>
</evidence>
<dbReference type="Proteomes" id="UP000054217">
    <property type="component" value="Unassembled WGS sequence"/>
</dbReference>
<dbReference type="EMBL" id="KN831995">
    <property type="protein sequence ID" value="KIO00525.1"/>
    <property type="molecule type" value="Genomic_DNA"/>
</dbReference>